<dbReference type="AlphaFoldDB" id="A0A653A459"/>
<proteinExistence type="predicted"/>
<dbReference type="InterPro" id="IPR014776">
    <property type="entry name" value="4pyrrole_Mease_sub2"/>
</dbReference>
<accession>A0A653A459</accession>
<evidence type="ECO:0000313" key="1">
    <source>
        <dbReference type="EMBL" id="VBB42820.1"/>
    </source>
</evidence>
<sequence>MAIEASRGGRILETLDHLDLTPFSVLVSRCGLDSEAVLEDLQGLRGQDPPHYLSLLLVRKDPEGDLPGYPLQIGESTGTDSF</sequence>
<dbReference type="Gene3D" id="3.30.950.10">
    <property type="entry name" value="Methyltransferase, Cobalt-precorrin-4 Transmethylase, Domain 2"/>
    <property type="match status" value="1"/>
</dbReference>
<dbReference type="GO" id="GO:0008168">
    <property type="term" value="F:methyltransferase activity"/>
    <property type="evidence" value="ECO:0007669"/>
    <property type="project" value="InterPro"/>
</dbReference>
<dbReference type="EMBL" id="UPXX01000015">
    <property type="protein sequence ID" value="VBB42820.1"/>
    <property type="molecule type" value="Genomic_DNA"/>
</dbReference>
<name>A0A653A459_UNCDX</name>
<protein>
    <submittedName>
        <fullName evidence="1">Uncharacterized protein</fullName>
    </submittedName>
</protein>
<reference evidence="1" key="1">
    <citation type="submission" date="2018-07" db="EMBL/GenBank/DDBJ databases">
        <authorList>
            <consortium name="Genoscope - CEA"/>
            <person name="William W."/>
        </authorList>
    </citation>
    <scope>NUCLEOTIDE SEQUENCE</scope>
    <source>
        <strain evidence="1">IK1</strain>
    </source>
</reference>
<gene>
    <name evidence="1" type="ORF">TRIP_B220068</name>
</gene>
<organism evidence="1">
    <name type="scientific">Uncultured Desulfatiglans sp</name>
    <dbReference type="NCBI Taxonomy" id="1748965"/>
    <lineage>
        <taxon>Bacteria</taxon>
        <taxon>Pseudomonadati</taxon>
        <taxon>Thermodesulfobacteriota</taxon>
        <taxon>Desulfobacteria</taxon>
        <taxon>Desulfatiglandales</taxon>
        <taxon>Desulfatiglandaceae</taxon>
        <taxon>Desulfatiglans</taxon>
        <taxon>environmental samples</taxon>
    </lineage>
</organism>